<dbReference type="Gene3D" id="1.25.40.390">
    <property type="match status" value="1"/>
</dbReference>
<reference evidence="10" key="1">
    <citation type="submission" date="2019-09" db="EMBL/GenBank/DDBJ databases">
        <title>Distinct polysaccharide growth profiles of human intestinal Prevotella copri isolates.</title>
        <authorList>
            <person name="Fehlner-Peach H."/>
            <person name="Magnabosco C."/>
            <person name="Raghavan V."/>
            <person name="Scher J.U."/>
            <person name="Tett A."/>
            <person name="Cox L.M."/>
            <person name="Gottsegen C."/>
            <person name="Watters A."/>
            <person name="Wiltshire- Gordon J.D."/>
            <person name="Segata N."/>
            <person name="Bonneau R."/>
            <person name="Littman D.R."/>
        </authorList>
    </citation>
    <scope>NUCLEOTIDE SEQUENCE [LARGE SCALE GENOMIC DNA]</scope>
    <source>
        <strain evidence="10">iAA108</strain>
    </source>
</reference>
<feature type="chain" id="PRO_5041650781" evidence="6">
    <location>
        <begin position="22"/>
        <end position="637"/>
    </location>
</feature>
<evidence type="ECO:0000256" key="2">
    <source>
        <dbReference type="ARBA" id="ARBA00006275"/>
    </source>
</evidence>
<feature type="domain" description="RagB/SusD" evidence="7">
    <location>
        <begin position="364"/>
        <end position="637"/>
    </location>
</feature>
<comment type="caution">
    <text evidence="9">The sequence shown here is derived from an EMBL/GenBank/DDBJ whole genome shotgun (WGS) entry which is preliminary data.</text>
</comment>
<dbReference type="Pfam" id="PF14322">
    <property type="entry name" value="SusD-like_3"/>
    <property type="match status" value="1"/>
</dbReference>
<sequence>MKISKLYIAICGLMLAATSFSSCTDYLDKAEESDISPTEAYKDFQNFQGFTEEIYNCIPEFDCGYWTNSFNWGEDEILNVGIDYHMCYKVDHGDFWGWQSEYDGWGSGFMDRGEWDVTKNDDRFKHQSLWKGAWYGIRKANMGLENLDKMTDCTQEEKNLIAGQLYFFRGFFHFELIQYFGGLPYINRVLSPTEQFNMPRLSYQACADSIAKDLRKAADLLPVDWDKTQAGLATSGRNQLRITKIAALGYLGKNYLWAGSPLMNKESQNNPTYNKEYCQKAAEAFGELLSLVDGGKTQFGLIPFKEIQQNFTTINQNGRLPGQSKDGSIQEAILRGPNYGGGWGDSRWGQVTLYGTRLINDADMTCQPTANYVNYYGMANGLPLDDPDSGFDPTHPWKNRDPRFYQDIIFDGEKMIEAALTGDNANKEIYRYADLQTDGAYRKDSKDGNRTGYLLYKFISRACNKFDDGYGWSSQINMHLPWMRLADVYLMYAEAAAEANGTPVGKASNYDMTAVEAVNKIRERAGVEDVNSKYTGDLDKFMSEIRRERAVELSYEGHRFNDLRRWLLLDKYPYNIKTSQEFVRVGDIDKKHPENDAVSGWSQKQILKRDFSEKHYWLPLKKKDCQIYPEFKQNPGW</sequence>
<evidence type="ECO:0000256" key="1">
    <source>
        <dbReference type="ARBA" id="ARBA00004442"/>
    </source>
</evidence>
<keyword evidence="3 6" id="KW-0732">Signal</keyword>
<evidence type="ECO:0000259" key="8">
    <source>
        <dbReference type="Pfam" id="PF14322"/>
    </source>
</evidence>
<dbReference type="Proteomes" id="UP000421408">
    <property type="component" value="Unassembled WGS sequence"/>
</dbReference>
<proteinExistence type="inferred from homology"/>
<gene>
    <name evidence="9" type="ORF">F7D74_15515</name>
</gene>
<dbReference type="GO" id="GO:0009279">
    <property type="term" value="C:cell outer membrane"/>
    <property type="evidence" value="ECO:0007669"/>
    <property type="project" value="UniProtKB-SubCell"/>
</dbReference>
<accession>A0AA90ZWU1</accession>
<comment type="similarity">
    <text evidence="2">Belongs to the SusD family.</text>
</comment>
<evidence type="ECO:0000256" key="6">
    <source>
        <dbReference type="SAM" id="SignalP"/>
    </source>
</evidence>
<keyword evidence="5" id="KW-0998">Cell outer membrane</keyword>
<keyword evidence="4" id="KW-0472">Membrane</keyword>
<organism evidence="9 10">
    <name type="scientific">Segatella copri</name>
    <dbReference type="NCBI Taxonomy" id="165179"/>
    <lineage>
        <taxon>Bacteria</taxon>
        <taxon>Pseudomonadati</taxon>
        <taxon>Bacteroidota</taxon>
        <taxon>Bacteroidia</taxon>
        <taxon>Bacteroidales</taxon>
        <taxon>Prevotellaceae</taxon>
        <taxon>Segatella</taxon>
    </lineage>
</organism>
<evidence type="ECO:0000256" key="5">
    <source>
        <dbReference type="ARBA" id="ARBA00023237"/>
    </source>
</evidence>
<protein>
    <submittedName>
        <fullName evidence="9">RagB/SusD family nutrient uptake outer membrane protein</fullName>
    </submittedName>
</protein>
<evidence type="ECO:0000256" key="3">
    <source>
        <dbReference type="ARBA" id="ARBA00022729"/>
    </source>
</evidence>
<dbReference type="AlphaFoldDB" id="A0AA90ZWU1"/>
<dbReference type="EMBL" id="VZCC01000108">
    <property type="protein sequence ID" value="MQN85353.1"/>
    <property type="molecule type" value="Genomic_DNA"/>
</dbReference>
<dbReference type="SUPFAM" id="SSF48452">
    <property type="entry name" value="TPR-like"/>
    <property type="match status" value="1"/>
</dbReference>
<dbReference type="InterPro" id="IPR012944">
    <property type="entry name" value="SusD_RagB_dom"/>
</dbReference>
<comment type="subcellular location">
    <subcellularLocation>
        <location evidence="1">Cell outer membrane</location>
    </subcellularLocation>
</comment>
<dbReference type="RefSeq" id="WP_153119750.1">
    <property type="nucleotide sequence ID" value="NZ_VZCC01000108.1"/>
</dbReference>
<dbReference type="Pfam" id="PF07980">
    <property type="entry name" value="SusD_RagB"/>
    <property type="match status" value="1"/>
</dbReference>
<dbReference type="InterPro" id="IPR011990">
    <property type="entry name" value="TPR-like_helical_dom_sf"/>
</dbReference>
<dbReference type="PROSITE" id="PS51257">
    <property type="entry name" value="PROKAR_LIPOPROTEIN"/>
    <property type="match status" value="1"/>
</dbReference>
<feature type="domain" description="SusD-like N-terminal" evidence="8">
    <location>
        <begin position="118"/>
        <end position="256"/>
    </location>
</feature>
<dbReference type="InterPro" id="IPR033985">
    <property type="entry name" value="SusD-like_N"/>
</dbReference>
<evidence type="ECO:0000256" key="4">
    <source>
        <dbReference type="ARBA" id="ARBA00023136"/>
    </source>
</evidence>
<evidence type="ECO:0000259" key="7">
    <source>
        <dbReference type="Pfam" id="PF07980"/>
    </source>
</evidence>
<evidence type="ECO:0000313" key="9">
    <source>
        <dbReference type="EMBL" id="MQN85353.1"/>
    </source>
</evidence>
<feature type="signal peptide" evidence="6">
    <location>
        <begin position="1"/>
        <end position="21"/>
    </location>
</feature>
<evidence type="ECO:0000313" key="10">
    <source>
        <dbReference type="Proteomes" id="UP000421408"/>
    </source>
</evidence>
<name>A0AA90ZWU1_9BACT</name>